<dbReference type="OrthoDB" id="5615941at2"/>
<accession>A0A4U2Z2Q7</accession>
<keyword evidence="11 12" id="KW-0472">Membrane</keyword>
<evidence type="ECO:0000256" key="9">
    <source>
        <dbReference type="ARBA" id="ARBA00022989"/>
    </source>
</evidence>
<comment type="caution">
    <text evidence="14">The sequence shown here is derived from an EMBL/GenBank/DDBJ whole genome shotgun (WGS) entry which is preliminary data.</text>
</comment>
<comment type="similarity">
    <text evidence="2">Belongs to the HupC/HyaC/HydC family.</text>
</comment>
<dbReference type="GO" id="GO:0009055">
    <property type="term" value="F:electron transfer activity"/>
    <property type="evidence" value="ECO:0007669"/>
    <property type="project" value="InterPro"/>
</dbReference>
<feature type="transmembrane region" description="Helical" evidence="12">
    <location>
        <begin position="153"/>
        <end position="174"/>
    </location>
</feature>
<dbReference type="InterPro" id="IPR000516">
    <property type="entry name" value="Ni-dep_Hydgase_cyt-B"/>
</dbReference>
<keyword evidence="6 12" id="KW-0812">Transmembrane</keyword>
<feature type="transmembrane region" description="Helical" evidence="12">
    <location>
        <begin position="9"/>
        <end position="27"/>
    </location>
</feature>
<keyword evidence="3" id="KW-0813">Transport</keyword>
<feature type="domain" description="Cytochrome b561 bacterial/Ni-hydrogenase" evidence="13">
    <location>
        <begin position="3"/>
        <end position="187"/>
    </location>
</feature>
<evidence type="ECO:0000256" key="10">
    <source>
        <dbReference type="ARBA" id="ARBA00023004"/>
    </source>
</evidence>
<name>A0A4U2Z2Q7_9BACT</name>
<organism evidence="14 15">
    <name type="scientific">Sulfurimonas crateris</name>
    <dbReference type="NCBI Taxonomy" id="2574727"/>
    <lineage>
        <taxon>Bacteria</taxon>
        <taxon>Pseudomonadati</taxon>
        <taxon>Campylobacterota</taxon>
        <taxon>Epsilonproteobacteria</taxon>
        <taxon>Campylobacterales</taxon>
        <taxon>Sulfurimonadaceae</taxon>
        <taxon>Sulfurimonas</taxon>
    </lineage>
</organism>
<dbReference type="InterPro" id="IPR051542">
    <property type="entry name" value="Hydrogenase_cytochrome"/>
</dbReference>
<evidence type="ECO:0000256" key="6">
    <source>
        <dbReference type="ARBA" id="ARBA00022692"/>
    </source>
</evidence>
<evidence type="ECO:0000259" key="13">
    <source>
        <dbReference type="Pfam" id="PF01292"/>
    </source>
</evidence>
<keyword evidence="15" id="KW-1185">Reference proteome</keyword>
<dbReference type="PANTHER" id="PTHR30485:SF0">
    <property type="entry name" value="NI_FE-HYDROGENASE 1 B-TYPE CYTOCHROME SUBUNIT-RELATED"/>
    <property type="match status" value="1"/>
</dbReference>
<evidence type="ECO:0000256" key="12">
    <source>
        <dbReference type="SAM" id="Phobius"/>
    </source>
</evidence>
<keyword evidence="8" id="KW-0249">Electron transport</keyword>
<protein>
    <submittedName>
        <fullName evidence="14">Cytochrome b/b6 domain-containing protein</fullName>
    </submittedName>
</protein>
<dbReference type="InterPro" id="IPR011577">
    <property type="entry name" value="Cyt_b561_bac/Ni-Hgenase"/>
</dbReference>
<gene>
    <name evidence="14" type="ORF">FCU45_10415</name>
</gene>
<dbReference type="GO" id="GO:0005886">
    <property type="term" value="C:plasma membrane"/>
    <property type="evidence" value="ECO:0007669"/>
    <property type="project" value="UniProtKB-SubCell"/>
</dbReference>
<evidence type="ECO:0000256" key="3">
    <source>
        <dbReference type="ARBA" id="ARBA00022448"/>
    </source>
</evidence>
<keyword evidence="7" id="KW-0479">Metal-binding</keyword>
<dbReference type="Pfam" id="PF01292">
    <property type="entry name" value="Ni_hydr_CYTB"/>
    <property type="match status" value="1"/>
</dbReference>
<dbReference type="GO" id="GO:0005506">
    <property type="term" value="F:iron ion binding"/>
    <property type="evidence" value="ECO:0007669"/>
    <property type="project" value="InterPro"/>
</dbReference>
<dbReference type="PRINTS" id="PR00161">
    <property type="entry name" value="NIHGNASECYTB"/>
</dbReference>
<evidence type="ECO:0000313" key="15">
    <source>
        <dbReference type="Proteomes" id="UP000309561"/>
    </source>
</evidence>
<dbReference type="InterPro" id="IPR016174">
    <property type="entry name" value="Di-haem_cyt_TM"/>
</dbReference>
<keyword evidence="10" id="KW-0408">Iron</keyword>
<evidence type="ECO:0000256" key="1">
    <source>
        <dbReference type="ARBA" id="ARBA00004651"/>
    </source>
</evidence>
<evidence type="ECO:0000256" key="7">
    <source>
        <dbReference type="ARBA" id="ARBA00022723"/>
    </source>
</evidence>
<evidence type="ECO:0000256" key="4">
    <source>
        <dbReference type="ARBA" id="ARBA00022475"/>
    </source>
</evidence>
<dbReference type="GO" id="GO:0022904">
    <property type="term" value="P:respiratory electron transport chain"/>
    <property type="evidence" value="ECO:0007669"/>
    <property type="project" value="InterPro"/>
</dbReference>
<sequence>MKYTAIFRIWHWLNAIVILGMVGTVLLRKGFLSYRTNSEIIMTKLSDMGVEIFKEDAVAIAKAIRAPMWEWHIILGYALTFLVVYKIALFFFDKSRKEDFASLDLHKKGVKVSYYILYAVILFMTISGLSMHFHETIGLAEESVKSIKEVHELVYNYFLIFIPLHIAGVVVADIREEHGIISTMINGRTKDKF</sequence>
<reference evidence="14 15" key="1">
    <citation type="submission" date="2019-04" db="EMBL/GenBank/DDBJ databases">
        <title>Sulfurimonas crateris sp. nov. a facultative anaerobic sulfur-oxidizing chemolithautotrophic bacterium isolated from a terrestrial mud vulcano.</title>
        <authorList>
            <person name="Ratnikova N.M."/>
            <person name="Slobodkin A.I."/>
            <person name="Merkel A.Y."/>
            <person name="Novikov A."/>
            <person name="Bonch-Osmolovskaya E.A."/>
            <person name="Slobodkina G.B."/>
        </authorList>
    </citation>
    <scope>NUCLEOTIDE SEQUENCE [LARGE SCALE GENOMIC DNA]</scope>
    <source>
        <strain evidence="14 15">SN118</strain>
    </source>
</reference>
<dbReference type="RefSeq" id="WP_137015020.1">
    <property type="nucleotide sequence ID" value="NZ_SZPX01000008.1"/>
</dbReference>
<evidence type="ECO:0000313" key="14">
    <source>
        <dbReference type="EMBL" id="TKI68417.1"/>
    </source>
</evidence>
<proteinExistence type="inferred from homology"/>
<keyword evidence="4" id="KW-1003">Cell membrane</keyword>
<keyword evidence="5" id="KW-0349">Heme</keyword>
<dbReference type="SUPFAM" id="SSF81342">
    <property type="entry name" value="Transmembrane di-heme cytochromes"/>
    <property type="match status" value="1"/>
</dbReference>
<feature type="transmembrane region" description="Helical" evidence="12">
    <location>
        <begin position="71"/>
        <end position="92"/>
    </location>
</feature>
<dbReference type="EMBL" id="SZPX01000008">
    <property type="protein sequence ID" value="TKI68417.1"/>
    <property type="molecule type" value="Genomic_DNA"/>
</dbReference>
<dbReference type="Gene3D" id="1.20.950.20">
    <property type="entry name" value="Transmembrane di-heme cytochromes, Chain C"/>
    <property type="match status" value="2"/>
</dbReference>
<evidence type="ECO:0000256" key="5">
    <source>
        <dbReference type="ARBA" id="ARBA00022617"/>
    </source>
</evidence>
<dbReference type="Proteomes" id="UP000309561">
    <property type="component" value="Unassembled WGS sequence"/>
</dbReference>
<keyword evidence="9 12" id="KW-1133">Transmembrane helix</keyword>
<comment type="subcellular location">
    <subcellularLocation>
        <location evidence="1">Cell membrane</location>
        <topology evidence="1">Multi-pass membrane protein</topology>
    </subcellularLocation>
</comment>
<dbReference type="AlphaFoldDB" id="A0A4U2Z2Q7"/>
<feature type="transmembrane region" description="Helical" evidence="12">
    <location>
        <begin position="112"/>
        <end position="133"/>
    </location>
</feature>
<dbReference type="GO" id="GO:0020037">
    <property type="term" value="F:heme binding"/>
    <property type="evidence" value="ECO:0007669"/>
    <property type="project" value="TreeGrafter"/>
</dbReference>
<dbReference type="PANTHER" id="PTHR30485">
    <property type="entry name" value="NI/FE-HYDROGENASE 1 B-TYPE CYTOCHROME SUBUNIT"/>
    <property type="match status" value="1"/>
</dbReference>
<evidence type="ECO:0000256" key="11">
    <source>
        <dbReference type="ARBA" id="ARBA00023136"/>
    </source>
</evidence>
<evidence type="ECO:0000256" key="2">
    <source>
        <dbReference type="ARBA" id="ARBA00008622"/>
    </source>
</evidence>
<evidence type="ECO:0000256" key="8">
    <source>
        <dbReference type="ARBA" id="ARBA00022982"/>
    </source>
</evidence>